<evidence type="ECO:0000256" key="4">
    <source>
        <dbReference type="ARBA" id="ARBA00022729"/>
    </source>
</evidence>
<comment type="similarity">
    <text evidence="2">Belongs to the glycosyl hydrolase 29 family.</text>
</comment>
<feature type="signal peptide" evidence="7">
    <location>
        <begin position="1"/>
        <end position="19"/>
    </location>
</feature>
<dbReference type="InterPro" id="IPR000933">
    <property type="entry name" value="Glyco_hydro_29"/>
</dbReference>
<feature type="domain" description="SGNH hydrolase-type esterase" evidence="9">
    <location>
        <begin position="40"/>
        <end position="208"/>
    </location>
</feature>
<dbReference type="GO" id="GO:0016139">
    <property type="term" value="P:glycoside catabolic process"/>
    <property type="evidence" value="ECO:0007669"/>
    <property type="project" value="TreeGrafter"/>
</dbReference>
<dbReference type="EMBL" id="SODV01000002">
    <property type="protein sequence ID" value="TDW96879.1"/>
    <property type="molecule type" value="Genomic_DNA"/>
</dbReference>
<dbReference type="RefSeq" id="WP_133998098.1">
    <property type="nucleotide sequence ID" value="NZ_SODV01000002.1"/>
</dbReference>
<dbReference type="EC" id="3.2.1.51" evidence="3"/>
<reference evidence="10 11" key="1">
    <citation type="submission" date="2019-03" db="EMBL/GenBank/DDBJ databases">
        <title>Genomic Encyclopedia of Type Strains, Phase IV (KMG-IV): sequencing the most valuable type-strain genomes for metagenomic binning, comparative biology and taxonomic classification.</title>
        <authorList>
            <person name="Goeker M."/>
        </authorList>
    </citation>
    <scope>NUCLEOTIDE SEQUENCE [LARGE SCALE GENOMIC DNA]</scope>
    <source>
        <strain evidence="10 11">DSM 100059</strain>
    </source>
</reference>
<dbReference type="OrthoDB" id="107551at2"/>
<gene>
    <name evidence="10" type="ORF">EDB95_4715</name>
</gene>
<dbReference type="Pfam" id="PF13472">
    <property type="entry name" value="Lipase_GDSL_2"/>
    <property type="match status" value="1"/>
</dbReference>
<feature type="chain" id="PRO_5020742540" description="alpha-L-fucosidase" evidence="7">
    <location>
        <begin position="20"/>
        <end position="788"/>
    </location>
</feature>
<dbReference type="Gene3D" id="3.40.50.1110">
    <property type="entry name" value="SGNH hydrolase"/>
    <property type="match status" value="1"/>
</dbReference>
<dbReference type="InterPro" id="IPR013830">
    <property type="entry name" value="SGNH_hydro"/>
</dbReference>
<dbReference type="SMART" id="SM00812">
    <property type="entry name" value="Alpha_L_fucos"/>
    <property type="match status" value="1"/>
</dbReference>
<evidence type="ECO:0000256" key="6">
    <source>
        <dbReference type="ARBA" id="ARBA00023295"/>
    </source>
</evidence>
<evidence type="ECO:0000313" key="10">
    <source>
        <dbReference type="EMBL" id="TDW96879.1"/>
    </source>
</evidence>
<protein>
    <recommendedName>
        <fullName evidence="3">alpha-L-fucosidase</fullName>
        <ecNumber evidence="3">3.2.1.51</ecNumber>
    </recommendedName>
</protein>
<dbReference type="PANTHER" id="PTHR10030">
    <property type="entry name" value="ALPHA-L-FUCOSIDASE"/>
    <property type="match status" value="1"/>
</dbReference>
<organism evidence="10 11">
    <name type="scientific">Dinghuibacter silviterrae</name>
    <dbReference type="NCBI Taxonomy" id="1539049"/>
    <lineage>
        <taxon>Bacteria</taxon>
        <taxon>Pseudomonadati</taxon>
        <taxon>Bacteroidota</taxon>
        <taxon>Chitinophagia</taxon>
        <taxon>Chitinophagales</taxon>
        <taxon>Chitinophagaceae</taxon>
        <taxon>Dinghuibacter</taxon>
    </lineage>
</organism>
<evidence type="ECO:0000313" key="11">
    <source>
        <dbReference type="Proteomes" id="UP000294498"/>
    </source>
</evidence>
<dbReference type="GO" id="GO:0016788">
    <property type="term" value="F:hydrolase activity, acting on ester bonds"/>
    <property type="evidence" value="ECO:0007669"/>
    <property type="project" value="UniProtKB-ARBA"/>
</dbReference>
<evidence type="ECO:0000259" key="9">
    <source>
        <dbReference type="Pfam" id="PF13472"/>
    </source>
</evidence>
<dbReference type="PRINTS" id="PR00741">
    <property type="entry name" value="GLHYDRLASE29"/>
</dbReference>
<name>A0A4R8DGS1_9BACT</name>
<dbReference type="Gene3D" id="2.60.120.260">
    <property type="entry name" value="Galactose-binding domain-like"/>
    <property type="match status" value="1"/>
</dbReference>
<dbReference type="SUPFAM" id="SSF52266">
    <property type="entry name" value="SGNH hydrolase"/>
    <property type="match status" value="1"/>
</dbReference>
<keyword evidence="4 7" id="KW-0732">Signal</keyword>
<dbReference type="GO" id="GO:0006004">
    <property type="term" value="P:fucose metabolic process"/>
    <property type="evidence" value="ECO:0007669"/>
    <property type="project" value="InterPro"/>
</dbReference>
<dbReference type="PANTHER" id="PTHR10030:SF37">
    <property type="entry name" value="ALPHA-L-FUCOSIDASE-RELATED"/>
    <property type="match status" value="1"/>
</dbReference>
<evidence type="ECO:0000259" key="8">
    <source>
        <dbReference type="Pfam" id="PF01120"/>
    </source>
</evidence>
<dbReference type="InterPro" id="IPR016286">
    <property type="entry name" value="FUC_metazoa-typ"/>
</dbReference>
<proteinExistence type="inferred from homology"/>
<dbReference type="Proteomes" id="UP000294498">
    <property type="component" value="Unassembled WGS sequence"/>
</dbReference>
<dbReference type="Pfam" id="PF01120">
    <property type="entry name" value="Alpha_L_fucos"/>
    <property type="match status" value="1"/>
</dbReference>
<keyword evidence="11" id="KW-1185">Reference proteome</keyword>
<keyword evidence="5" id="KW-0378">Hydrolase</keyword>
<comment type="caution">
    <text evidence="10">The sequence shown here is derived from an EMBL/GenBank/DDBJ whole genome shotgun (WGS) entry which is preliminary data.</text>
</comment>
<comment type="function">
    <text evidence="1">Alpha-L-fucosidase is responsible for hydrolyzing the alpha-1,6-linked fucose joined to the reducing-end N-acetylglucosamine of the carbohydrate moieties of glycoproteins.</text>
</comment>
<evidence type="ECO:0000256" key="2">
    <source>
        <dbReference type="ARBA" id="ARBA00007951"/>
    </source>
</evidence>
<sequence length="788" mass="87740">MKNIAFSLVLALSVCSAAAQPYGQIRDGLHRPGEQMTVAFLGGSITYNPGWREKVCDYLRTRWPQTTFRFIAAGIPSLGSVPHAFRLQQDVLDSGKVDLLFVETAVNDRVNGTDSLLQVRALEGIIRHARLSNPAMDIVMMAFADPDKTKDYTSGRTPVEVANQELVAGHYRLPSANIAYEVYDHLRKGEFSWEKDFKDIHPAPFGQELYFQSIRRLLEACWVTKAGVAPQGSGAPGPAPRPLDPANLSEGQYVPVYDAAFDSTWTLSMDWTPADSASTRKGFVHVPVLSAVTPGATLTLAFRGTAAGIAVLSGPDAGAITYSIDDGPARTMNLYTQWSSWLHLPWYEVLGSGLEEGQHLLKVTIADNNDPRSKGHSVRIAHFLVNGPPASTPKKDVADFMRQRFGLFIHWGPVTLRGTEIGWSRGREVPTEEYDTLYKEFDPALFNADAWVAAAKAAGMHYLTIVAKHHDGFCLWPTAYSDFNIMHTPFKRDVVGELAEACRKQHIHFCIYSTVLDWHDKDYGPNMPAFVARMKGELKELITHYHPYMLWFDGYWEKPWTMAYAREVYAYIKSLDPDVVVNNRLGKDPSTLYGTSAVGDFLTPEQEIGRLNMVEPWESCITIATQWAWKPNDKVKTLAECIHALVRTAAGNGNLLLNISPMPDGRFEAREATRIREVGEWLSRYGSSIYDTKGGPYTPNDVYASTRKGKLVYIHLMQRPSDTLTLPALAGARVLRAYWMGGGEQAFQQGDNLIFPLPKTLPDPNSAVLVLALDTDAEQLPLVHDQHH</sequence>
<evidence type="ECO:0000256" key="1">
    <source>
        <dbReference type="ARBA" id="ARBA00004071"/>
    </source>
</evidence>
<dbReference type="AlphaFoldDB" id="A0A4R8DGS1"/>
<evidence type="ECO:0000256" key="5">
    <source>
        <dbReference type="ARBA" id="ARBA00022801"/>
    </source>
</evidence>
<dbReference type="CDD" id="cd00229">
    <property type="entry name" value="SGNH_hydrolase"/>
    <property type="match status" value="1"/>
</dbReference>
<dbReference type="GO" id="GO:0004560">
    <property type="term" value="F:alpha-L-fucosidase activity"/>
    <property type="evidence" value="ECO:0007669"/>
    <property type="project" value="InterPro"/>
</dbReference>
<accession>A0A4R8DGS1</accession>
<dbReference type="InterPro" id="IPR057739">
    <property type="entry name" value="Glyco_hydro_29_N"/>
</dbReference>
<evidence type="ECO:0000256" key="7">
    <source>
        <dbReference type="SAM" id="SignalP"/>
    </source>
</evidence>
<evidence type="ECO:0000256" key="3">
    <source>
        <dbReference type="ARBA" id="ARBA00012662"/>
    </source>
</evidence>
<feature type="domain" description="Glycoside hydrolase family 29 N-terminal" evidence="8">
    <location>
        <begin position="399"/>
        <end position="686"/>
    </location>
</feature>
<dbReference type="GO" id="GO:0005764">
    <property type="term" value="C:lysosome"/>
    <property type="evidence" value="ECO:0007669"/>
    <property type="project" value="TreeGrafter"/>
</dbReference>
<keyword evidence="6" id="KW-0326">Glycosidase</keyword>
<dbReference type="SUPFAM" id="SSF51445">
    <property type="entry name" value="(Trans)glycosidases"/>
    <property type="match status" value="1"/>
</dbReference>
<dbReference type="Gene3D" id="3.20.20.80">
    <property type="entry name" value="Glycosidases"/>
    <property type="match status" value="1"/>
</dbReference>
<dbReference type="InterPro" id="IPR036514">
    <property type="entry name" value="SGNH_hydro_sf"/>
</dbReference>
<dbReference type="InterPro" id="IPR017853">
    <property type="entry name" value="GH"/>
</dbReference>